<organism evidence="2">
    <name type="scientific">Panicum hallii</name>
    <dbReference type="NCBI Taxonomy" id="206008"/>
    <lineage>
        <taxon>Eukaryota</taxon>
        <taxon>Viridiplantae</taxon>
        <taxon>Streptophyta</taxon>
        <taxon>Embryophyta</taxon>
        <taxon>Tracheophyta</taxon>
        <taxon>Spermatophyta</taxon>
        <taxon>Magnoliopsida</taxon>
        <taxon>Liliopsida</taxon>
        <taxon>Poales</taxon>
        <taxon>Poaceae</taxon>
        <taxon>PACMAD clade</taxon>
        <taxon>Panicoideae</taxon>
        <taxon>Panicodae</taxon>
        <taxon>Paniceae</taxon>
        <taxon>Panicinae</taxon>
        <taxon>Panicum</taxon>
        <taxon>Panicum sect. Panicum</taxon>
    </lineage>
</organism>
<dbReference type="Gramene" id="PVH65382">
    <property type="protein sequence ID" value="PVH65382"/>
    <property type="gene ID" value="PAHAL_2G480000"/>
</dbReference>
<feature type="region of interest" description="Disordered" evidence="1">
    <location>
        <begin position="106"/>
        <end position="126"/>
    </location>
</feature>
<name>A0A2T8KTC6_9POAL</name>
<dbReference type="Proteomes" id="UP000243499">
    <property type="component" value="Chromosome 2"/>
</dbReference>
<gene>
    <name evidence="2" type="ORF">PAHAL_2G480000</name>
</gene>
<dbReference type="AlphaFoldDB" id="A0A2T8KTC6"/>
<protein>
    <submittedName>
        <fullName evidence="2">Uncharacterized protein</fullName>
    </submittedName>
</protein>
<evidence type="ECO:0000256" key="1">
    <source>
        <dbReference type="SAM" id="MobiDB-lite"/>
    </source>
</evidence>
<proteinExistence type="predicted"/>
<accession>A0A2T8KTC6</accession>
<dbReference type="EMBL" id="CM008047">
    <property type="protein sequence ID" value="PVH65382.1"/>
    <property type="molecule type" value="Genomic_DNA"/>
</dbReference>
<reference evidence="2" key="1">
    <citation type="submission" date="2018-04" db="EMBL/GenBank/DDBJ databases">
        <title>WGS assembly of Panicum hallii.</title>
        <authorList>
            <person name="Lovell J."/>
            <person name="Jenkins J."/>
            <person name="Lowry D."/>
            <person name="Mamidi S."/>
            <person name="Sreedasyam A."/>
            <person name="Weng X."/>
            <person name="Barry K."/>
            <person name="Bonette J."/>
            <person name="Campitelli B."/>
            <person name="Daum C."/>
            <person name="Gordon S."/>
            <person name="Gould B."/>
            <person name="Lipzen A."/>
            <person name="Macqueen A."/>
            <person name="Palacio-Mejia J."/>
            <person name="Plott C."/>
            <person name="Shakirov E."/>
            <person name="Shu S."/>
            <person name="Yoshinaga Y."/>
            <person name="Zane M."/>
            <person name="Rokhsar D."/>
            <person name="Grimwood J."/>
            <person name="Schmutz J."/>
            <person name="Juenger T."/>
        </authorList>
    </citation>
    <scope>NUCLEOTIDE SEQUENCE [LARGE SCALE GENOMIC DNA]</scope>
    <source>
        <strain evidence="2">FIL2</strain>
    </source>
</reference>
<evidence type="ECO:0000313" key="2">
    <source>
        <dbReference type="EMBL" id="PVH65382.1"/>
    </source>
</evidence>
<sequence>MGRPTLLQASSGGPIRYITASASNMLSYRLQCHRMGRIVAQLAPKQAQLTLGNWKKNSMRRCRKPLLCDTASDCCRVDLYSHLTDGETNLPISRLRLARHRLASGFPATAPQPRTPPHKLGWKPKSDSPSVLHAPLTGLFAILHRCQFQLSISSAVACSQTRKCSMKCQLQYIETLRRNCLDDGPRSVDFKSCCESDVRMEQDVLIKSPCVSLV</sequence>